<protein>
    <recommendedName>
        <fullName evidence="11">Protease HtpX homolog</fullName>
        <ecNumber evidence="11">3.4.24.-</ecNumber>
    </recommendedName>
</protein>
<sequence length="286" mass="30796">MLRLAAMMFLLTGILVGLGYVVGWLFGSPEIVTLGALVLALAINAISYLYSDRIVLSMTRAKVVSENEYPALHRIVSSLAASAGMPKPKVAIVNSSMPNAFATGRGPSKSVVAVTTGLLQLLNENELEGVLSHEISHVKHRDVLVASVAATIAGAISYLALMGRFGAFFGDSRNRDANMIALILSFLAPLAAFLVQTAISRGREYEADREGAQLSRKPLSLASALEKIERTVRGGTRLNINPSTSPLWIVNPFRGDAVMEMFSTHPSTWKRIERLKAMALTIGSMQ</sequence>
<keyword evidence="7 11" id="KW-0862">Zinc</keyword>
<keyword evidence="6 11" id="KW-0378">Hydrolase</keyword>
<dbReference type="EC" id="3.4.24.-" evidence="11"/>
<keyword evidence="8 11" id="KW-1133">Transmembrane helix</keyword>
<evidence type="ECO:0000256" key="1">
    <source>
        <dbReference type="ARBA" id="ARBA00009779"/>
    </source>
</evidence>
<dbReference type="EMBL" id="RXGA01000002">
    <property type="protein sequence ID" value="RWX73972.1"/>
    <property type="molecule type" value="Genomic_DNA"/>
</dbReference>
<evidence type="ECO:0000256" key="6">
    <source>
        <dbReference type="ARBA" id="ARBA00022801"/>
    </source>
</evidence>
<comment type="subcellular location">
    <subcellularLocation>
        <location evidence="11">Cell membrane</location>
        <topology evidence="11">Multi-pass membrane protein</topology>
    </subcellularLocation>
</comment>
<dbReference type="GO" id="GO:0006508">
    <property type="term" value="P:proteolysis"/>
    <property type="evidence" value="ECO:0007669"/>
    <property type="project" value="UniProtKB-KW"/>
</dbReference>
<feature type="binding site" evidence="11">
    <location>
        <position position="133"/>
    </location>
    <ligand>
        <name>Zn(2+)</name>
        <dbReference type="ChEBI" id="CHEBI:29105"/>
        <note>catalytic</note>
    </ligand>
</feature>
<keyword evidence="9 11" id="KW-0482">Metalloprotease</keyword>
<dbReference type="HAMAP" id="MF_00188">
    <property type="entry name" value="Pept_M48_protease_HtpX"/>
    <property type="match status" value="1"/>
</dbReference>
<accession>A0A3S3TT03</accession>
<comment type="cofactor">
    <cofactor evidence="11">
        <name>Zn(2+)</name>
        <dbReference type="ChEBI" id="CHEBI:29105"/>
    </cofactor>
    <text evidence="11">Binds 1 zinc ion per subunit.</text>
</comment>
<reference evidence="13 14" key="1">
    <citation type="submission" date="2018-12" db="EMBL/GenBank/DDBJ databases">
        <title>The complete genome of the methanogenic archaea of the candidate phylum Verstraetearchaeota, obtained from the metagenome of underground thermal water.</title>
        <authorList>
            <person name="Kadnikov V.V."/>
            <person name="Mardanov A.V."/>
            <person name="Beletsky A.V."/>
            <person name="Karnachuk O.V."/>
            <person name="Ravin N.V."/>
        </authorList>
    </citation>
    <scope>NUCLEOTIDE SEQUENCE [LARGE SCALE GENOMIC DNA]</scope>
    <source>
        <strain evidence="13">Ch88</strain>
    </source>
</reference>
<feature type="transmembrane region" description="Helical" evidence="11">
    <location>
        <begin position="7"/>
        <end position="26"/>
    </location>
</feature>
<evidence type="ECO:0000256" key="3">
    <source>
        <dbReference type="ARBA" id="ARBA00022670"/>
    </source>
</evidence>
<evidence type="ECO:0000256" key="9">
    <source>
        <dbReference type="ARBA" id="ARBA00023049"/>
    </source>
</evidence>
<feature type="transmembrane region" description="Helical" evidence="11">
    <location>
        <begin position="143"/>
        <end position="167"/>
    </location>
</feature>
<feature type="domain" description="Peptidase M48" evidence="12">
    <location>
        <begin position="70"/>
        <end position="278"/>
    </location>
</feature>
<organism evidence="13 14">
    <name type="scientific">Methanosuratincola subterraneus</name>
    <dbReference type="NCBI Taxonomy" id="2593994"/>
    <lineage>
        <taxon>Archaea</taxon>
        <taxon>Thermoproteota</taxon>
        <taxon>Methanosuratincolia</taxon>
        <taxon>Candidatus Methanomethylicales</taxon>
        <taxon>Candidatus Methanomethylicaceae</taxon>
        <taxon>Candidatus Methanosuratincola (ex Vanwonterghem et al. 2016)</taxon>
    </lineage>
</organism>
<dbReference type="Pfam" id="PF01435">
    <property type="entry name" value="Peptidase_M48"/>
    <property type="match status" value="1"/>
</dbReference>
<keyword evidence="3 11" id="KW-0645">Protease</keyword>
<dbReference type="GO" id="GO:0004222">
    <property type="term" value="F:metalloendopeptidase activity"/>
    <property type="evidence" value="ECO:0007669"/>
    <property type="project" value="UniProtKB-UniRule"/>
</dbReference>
<evidence type="ECO:0000256" key="8">
    <source>
        <dbReference type="ARBA" id="ARBA00022989"/>
    </source>
</evidence>
<dbReference type="AlphaFoldDB" id="A0A3S3TT03"/>
<feature type="binding site" evidence="11">
    <location>
        <position position="137"/>
    </location>
    <ligand>
        <name>Zn(2+)</name>
        <dbReference type="ChEBI" id="CHEBI:29105"/>
        <note>catalytic</note>
    </ligand>
</feature>
<feature type="transmembrane region" description="Helical" evidence="11">
    <location>
        <begin position="32"/>
        <end position="50"/>
    </location>
</feature>
<dbReference type="PANTHER" id="PTHR43221:SF2">
    <property type="entry name" value="PROTEASE HTPX HOMOLOG"/>
    <property type="match status" value="1"/>
</dbReference>
<evidence type="ECO:0000259" key="12">
    <source>
        <dbReference type="Pfam" id="PF01435"/>
    </source>
</evidence>
<comment type="similarity">
    <text evidence="1 11">Belongs to the peptidase M48B family.</text>
</comment>
<proteinExistence type="inferred from homology"/>
<keyword evidence="2 11" id="KW-1003">Cell membrane</keyword>
<dbReference type="InterPro" id="IPR001915">
    <property type="entry name" value="Peptidase_M48"/>
</dbReference>
<keyword evidence="10 11" id="KW-0472">Membrane</keyword>
<dbReference type="GO" id="GO:0005886">
    <property type="term" value="C:plasma membrane"/>
    <property type="evidence" value="ECO:0007669"/>
    <property type="project" value="UniProtKB-SubCell"/>
</dbReference>
<keyword evidence="5 11" id="KW-0479">Metal-binding</keyword>
<feature type="binding site" evidence="11">
    <location>
        <position position="204"/>
    </location>
    <ligand>
        <name>Zn(2+)</name>
        <dbReference type="ChEBI" id="CHEBI:29105"/>
        <note>catalytic</note>
    </ligand>
</feature>
<name>A0A3S3TT03_METS7</name>
<evidence type="ECO:0000256" key="2">
    <source>
        <dbReference type="ARBA" id="ARBA00022475"/>
    </source>
</evidence>
<evidence type="ECO:0000256" key="11">
    <source>
        <dbReference type="HAMAP-Rule" id="MF_00188"/>
    </source>
</evidence>
<dbReference type="GO" id="GO:0008270">
    <property type="term" value="F:zinc ion binding"/>
    <property type="evidence" value="ECO:0007669"/>
    <property type="project" value="UniProtKB-UniRule"/>
</dbReference>
<dbReference type="Proteomes" id="UP000288215">
    <property type="component" value="Unassembled WGS sequence"/>
</dbReference>
<dbReference type="InterPro" id="IPR050083">
    <property type="entry name" value="HtpX_protease"/>
</dbReference>
<evidence type="ECO:0000256" key="7">
    <source>
        <dbReference type="ARBA" id="ARBA00022833"/>
    </source>
</evidence>
<keyword evidence="4 11" id="KW-0812">Transmembrane</keyword>
<comment type="caution">
    <text evidence="13">The sequence shown here is derived from an EMBL/GenBank/DDBJ whole genome shotgun (WGS) entry which is preliminary data.</text>
</comment>
<gene>
    <name evidence="11" type="primary">htpX</name>
    <name evidence="13" type="ORF">Metus_0751</name>
</gene>
<feature type="active site" evidence="11">
    <location>
        <position position="134"/>
    </location>
</feature>
<evidence type="ECO:0000256" key="5">
    <source>
        <dbReference type="ARBA" id="ARBA00022723"/>
    </source>
</evidence>
<dbReference type="Gene3D" id="3.30.2010.10">
    <property type="entry name" value="Metalloproteases ('zincins'), catalytic domain"/>
    <property type="match status" value="1"/>
</dbReference>
<dbReference type="PANTHER" id="PTHR43221">
    <property type="entry name" value="PROTEASE HTPX"/>
    <property type="match status" value="1"/>
</dbReference>
<feature type="transmembrane region" description="Helical" evidence="11">
    <location>
        <begin position="179"/>
        <end position="199"/>
    </location>
</feature>
<dbReference type="InterPro" id="IPR022919">
    <property type="entry name" value="Pept_M48_protease_HtpX"/>
</dbReference>
<evidence type="ECO:0000313" key="13">
    <source>
        <dbReference type="EMBL" id="RWX73972.1"/>
    </source>
</evidence>
<evidence type="ECO:0000256" key="10">
    <source>
        <dbReference type="ARBA" id="ARBA00023136"/>
    </source>
</evidence>
<evidence type="ECO:0000313" key="14">
    <source>
        <dbReference type="Proteomes" id="UP000288215"/>
    </source>
</evidence>
<evidence type="ECO:0000256" key="4">
    <source>
        <dbReference type="ARBA" id="ARBA00022692"/>
    </source>
</evidence>